<comment type="caution">
    <text evidence="1">The sequence shown here is derived from an EMBL/GenBank/DDBJ whole genome shotgun (WGS) entry which is preliminary data.</text>
</comment>
<evidence type="ECO:0000313" key="1">
    <source>
        <dbReference type="EMBL" id="MXR19621.1"/>
    </source>
</evidence>
<dbReference type="AlphaFoldDB" id="A0A6B0SIE2"/>
<proteinExistence type="predicted"/>
<dbReference type="EMBL" id="WUUU01000010">
    <property type="protein sequence ID" value="MXR19621.1"/>
    <property type="molecule type" value="Genomic_DNA"/>
</dbReference>
<evidence type="ECO:0000313" key="2">
    <source>
        <dbReference type="Proteomes" id="UP000471521"/>
    </source>
</evidence>
<dbReference type="RefSeq" id="WP_159525203.1">
    <property type="nucleotide sequence ID" value="NZ_WUUU01000010.1"/>
</dbReference>
<protein>
    <submittedName>
        <fullName evidence="1">Uncharacterized protein</fullName>
    </submittedName>
</protein>
<reference evidence="1 2" key="1">
    <citation type="submission" date="2019-12" db="EMBL/GenBank/DDBJ databases">
        <title>Isolation and characterization of three novel carbon monoxide-oxidizing members of Halobacteria from salione crusts and soils.</title>
        <authorList>
            <person name="Myers M.R."/>
            <person name="King G.M."/>
        </authorList>
    </citation>
    <scope>NUCLEOTIDE SEQUENCE [LARGE SCALE GENOMIC DNA]</scope>
    <source>
        <strain evidence="1 2">PCN9</strain>
    </source>
</reference>
<dbReference type="OrthoDB" id="197906at2157"/>
<dbReference type="Proteomes" id="UP000471521">
    <property type="component" value="Unassembled WGS sequence"/>
</dbReference>
<keyword evidence="2" id="KW-1185">Reference proteome</keyword>
<gene>
    <name evidence="1" type="ORF">GRX66_03000</name>
</gene>
<sequence>MVANGIGETVDGLVRSFGKRLVDRQPELERVLLRLRDAYARGHVAARVAANRLRYDAPIRPYRLLTVDPDDVERVRGFSAPKFRHAGLVVAGDWDQTDTRFEDMDVYRAYERHFEDGVPWAETDFYDRIVGDIEAGREQWGCTTRADFERRCEQLDALYETIAEEGYKTQAELAAGEAVDPLATQDTLKTERFKHEISVHVARDGELLFDDGRNRLSIVKLLGLDAVPVRVLRRHADWQATRDAYVRGDPAVEHLGDHPDVAALEFGSVGSGGPLRRRTGRVA</sequence>
<name>A0A6B0SIE2_9EURY</name>
<accession>A0A6B0SIE2</accession>
<organism evidence="1 2">
    <name type="scientific">Halobacterium bonnevillei</name>
    <dbReference type="NCBI Taxonomy" id="2692200"/>
    <lineage>
        <taxon>Archaea</taxon>
        <taxon>Methanobacteriati</taxon>
        <taxon>Methanobacteriota</taxon>
        <taxon>Stenosarchaea group</taxon>
        <taxon>Halobacteria</taxon>
        <taxon>Halobacteriales</taxon>
        <taxon>Halobacteriaceae</taxon>
        <taxon>Halobacterium</taxon>
    </lineage>
</organism>